<dbReference type="EMBL" id="DS268412">
    <property type="protein sequence ID" value="EFP05841.1"/>
    <property type="molecule type" value="Genomic_DNA"/>
</dbReference>
<keyword evidence="1" id="KW-0472">Membrane</keyword>
<keyword evidence="1" id="KW-0812">Transmembrane</keyword>
<accession>E3LPE3</accession>
<organism evidence="3">
    <name type="scientific">Caenorhabditis remanei</name>
    <name type="common">Caenorhabditis vulgaris</name>
    <dbReference type="NCBI Taxonomy" id="31234"/>
    <lineage>
        <taxon>Eukaryota</taxon>
        <taxon>Metazoa</taxon>
        <taxon>Ecdysozoa</taxon>
        <taxon>Nematoda</taxon>
        <taxon>Chromadorea</taxon>
        <taxon>Rhabditida</taxon>
        <taxon>Rhabditina</taxon>
        <taxon>Rhabditomorpha</taxon>
        <taxon>Rhabditoidea</taxon>
        <taxon>Rhabditidae</taxon>
        <taxon>Peloderinae</taxon>
        <taxon>Caenorhabditis</taxon>
    </lineage>
</organism>
<evidence type="ECO:0000313" key="3">
    <source>
        <dbReference type="Proteomes" id="UP000008281"/>
    </source>
</evidence>
<dbReference type="InParanoid" id="E3LPE3"/>
<name>E3LPE3_CAERE</name>
<dbReference type="AlphaFoldDB" id="E3LPE3"/>
<keyword evidence="3" id="KW-1185">Reference proteome</keyword>
<gene>
    <name evidence="2" type="ORF">CRE_26941</name>
</gene>
<dbReference type="Proteomes" id="UP000008281">
    <property type="component" value="Unassembled WGS sequence"/>
</dbReference>
<evidence type="ECO:0000313" key="2">
    <source>
        <dbReference type="EMBL" id="EFP05841.1"/>
    </source>
</evidence>
<dbReference type="HOGENOM" id="CLU_2544776_0_0_1"/>
<sequence length="83" mass="9654">MSHPAIFALAISAFPVACLLIWRLAFWVASLLAVKLMYNDLKCEFIDYLLKPSRYQLLNYKKNVIVLFTVETTQPLLVFRVFL</sequence>
<protein>
    <submittedName>
        <fullName evidence="2">Uncharacterized protein</fullName>
    </submittedName>
</protein>
<evidence type="ECO:0000256" key="1">
    <source>
        <dbReference type="SAM" id="Phobius"/>
    </source>
</evidence>
<feature type="transmembrane region" description="Helical" evidence="1">
    <location>
        <begin position="6"/>
        <end position="34"/>
    </location>
</feature>
<reference evidence="2" key="1">
    <citation type="submission" date="2007-07" db="EMBL/GenBank/DDBJ databases">
        <title>PCAP assembly of the Caenorhabditis remanei genome.</title>
        <authorList>
            <consortium name="The Caenorhabditis remanei Sequencing Consortium"/>
            <person name="Wilson R.K."/>
        </authorList>
    </citation>
    <scope>NUCLEOTIDE SEQUENCE [LARGE SCALE GENOMIC DNA]</scope>
    <source>
        <strain evidence="2">PB4641</strain>
    </source>
</reference>
<proteinExistence type="predicted"/>
<keyword evidence="1" id="KW-1133">Transmembrane helix</keyword>